<dbReference type="EC" id="2.4.1.256" evidence="4 14"/>
<comment type="caution">
    <text evidence="15">The sequence shown here is derived from an EMBL/GenBank/DDBJ whole genome shotgun (WGS) entry which is preliminary data.</text>
</comment>
<evidence type="ECO:0000256" key="11">
    <source>
        <dbReference type="ARBA" id="ARBA00023136"/>
    </source>
</evidence>
<dbReference type="PANTHER" id="PTHR12989:SF10">
    <property type="entry name" value="DOL-P-GLC:GLC(2)MAN(9)GLCNAC(2)-PP-DOL ALPHA-1,2-GLUCOSYLTRANSFERASE-RELATED"/>
    <property type="match status" value="1"/>
</dbReference>
<evidence type="ECO:0000256" key="2">
    <source>
        <dbReference type="ARBA" id="ARBA00004922"/>
    </source>
</evidence>
<dbReference type="AlphaFoldDB" id="A0A3S0ZBF9"/>
<comment type="subcellular location">
    <subcellularLocation>
        <location evidence="1">Endoplasmic reticulum membrane</location>
        <topology evidence="1">Multi-pass membrane protein</topology>
    </subcellularLocation>
</comment>
<keyword evidence="8 14" id="KW-0812">Transmembrane</keyword>
<dbReference type="GO" id="GO:0106073">
    <property type="term" value="F:dolichyl pyrophosphate Glc2Man9GlcNAc2 alpha-1,2-glucosyltransferase activity"/>
    <property type="evidence" value="ECO:0007669"/>
    <property type="project" value="UniProtKB-UniRule"/>
</dbReference>
<feature type="transmembrane region" description="Helical" evidence="14">
    <location>
        <begin position="394"/>
        <end position="421"/>
    </location>
</feature>
<dbReference type="InterPro" id="IPR016900">
    <property type="entry name" value="Alg10"/>
</dbReference>
<keyword evidence="6 14" id="KW-0328">Glycosyltransferase</keyword>
<evidence type="ECO:0000256" key="8">
    <source>
        <dbReference type="ARBA" id="ARBA00022692"/>
    </source>
</evidence>
<dbReference type="PANTHER" id="PTHR12989">
    <property type="entry name" value="ALPHA-1,2-GLUCOSYLTRANSFERASE ALG10"/>
    <property type="match status" value="1"/>
</dbReference>
<feature type="transmembrane region" description="Helical" evidence="14">
    <location>
        <begin position="433"/>
        <end position="453"/>
    </location>
</feature>
<feature type="transmembrane region" description="Helical" evidence="14">
    <location>
        <begin position="251"/>
        <end position="268"/>
    </location>
</feature>
<evidence type="ECO:0000256" key="7">
    <source>
        <dbReference type="ARBA" id="ARBA00022679"/>
    </source>
</evidence>
<dbReference type="STRING" id="188477.A0A3S0ZBF9"/>
<comment type="function">
    <text evidence="12">Dol-P-Glc:Glc(2)Man(9)GlcNAc(2)-PP-Dol alpha-1,2-glucosyltransferase that operates in the biosynthetic pathway of dolichol-linked oligosaccharides, the glycan precursors employed in protein asparagine (N)-glycosylation. The assembly of dolichol-linked oligosaccharides begins on the cytosolic side of the endoplasmic reticulum membrane and finishes in its lumen. The sequential addition of sugars to dolichol pyrophosphate produces dolichol-linked oligosaccharides containing fourteen sugars, including two GlcNAcs, nine mannoses and three glucoses. Once assembled, the oligosaccharide is transferred from the lipid to nascent proteins by oligosaccharyltransferases. In the lumen of the endoplasmic reticulum, adds the third and last glucose residue from dolichyl phosphate glucose (Dol-P-Glc) onto the lipid-linked oligosaccharide intermediate Glc(2)Man(9)GlcNAc(2)-PP-Dol to produce Glc(3)Man(9)GlcNAc(2)-PP-Dol.</text>
</comment>
<evidence type="ECO:0000256" key="4">
    <source>
        <dbReference type="ARBA" id="ARBA00011967"/>
    </source>
</evidence>
<dbReference type="EMBL" id="RQTK01000777">
    <property type="protein sequence ID" value="RUS75033.1"/>
    <property type="molecule type" value="Genomic_DNA"/>
</dbReference>
<evidence type="ECO:0000256" key="9">
    <source>
        <dbReference type="ARBA" id="ARBA00022824"/>
    </source>
</evidence>
<evidence type="ECO:0000313" key="15">
    <source>
        <dbReference type="EMBL" id="RUS75033.1"/>
    </source>
</evidence>
<organism evidence="15 16">
    <name type="scientific">Elysia chlorotica</name>
    <name type="common">Eastern emerald elysia</name>
    <name type="synonym">Sea slug</name>
    <dbReference type="NCBI Taxonomy" id="188477"/>
    <lineage>
        <taxon>Eukaryota</taxon>
        <taxon>Metazoa</taxon>
        <taxon>Spiralia</taxon>
        <taxon>Lophotrochozoa</taxon>
        <taxon>Mollusca</taxon>
        <taxon>Gastropoda</taxon>
        <taxon>Heterobranchia</taxon>
        <taxon>Euthyneura</taxon>
        <taxon>Panpulmonata</taxon>
        <taxon>Sacoglossa</taxon>
        <taxon>Placobranchoidea</taxon>
        <taxon>Plakobranchidae</taxon>
        <taxon>Elysia</taxon>
    </lineage>
</organism>
<evidence type="ECO:0000256" key="1">
    <source>
        <dbReference type="ARBA" id="ARBA00004477"/>
    </source>
</evidence>
<feature type="transmembrane region" description="Helical" evidence="14">
    <location>
        <begin position="288"/>
        <end position="305"/>
    </location>
</feature>
<evidence type="ECO:0000313" key="16">
    <source>
        <dbReference type="Proteomes" id="UP000271974"/>
    </source>
</evidence>
<comment type="caution">
    <text evidence="14">Lacks conserved residue(s) required for the propagation of feature annotation.</text>
</comment>
<dbReference type="GO" id="GO:0005789">
    <property type="term" value="C:endoplasmic reticulum membrane"/>
    <property type="evidence" value="ECO:0007669"/>
    <property type="project" value="UniProtKB-SubCell"/>
</dbReference>
<evidence type="ECO:0000256" key="5">
    <source>
        <dbReference type="ARBA" id="ARBA00018512"/>
    </source>
</evidence>
<protein>
    <recommendedName>
        <fullName evidence="5 14">Dol-P-Glc:Glc(2)Man(9)GlcNAc(2)-PP-Dol alpha-1,2-glucosyltransferase</fullName>
        <ecNumber evidence="4 14">2.4.1.256</ecNumber>
    </recommendedName>
</protein>
<comment type="similarity">
    <text evidence="3 14">Belongs to the ALG10 glucosyltransferase family.</text>
</comment>
<gene>
    <name evidence="15" type="ORF">EGW08_017214</name>
</gene>
<keyword evidence="16" id="KW-1185">Reference proteome</keyword>
<evidence type="ECO:0000256" key="12">
    <source>
        <dbReference type="ARBA" id="ARBA00044727"/>
    </source>
</evidence>
<proteinExistence type="inferred from homology"/>
<comment type="catalytic activity">
    <reaction evidence="13">
        <text>an alpha-D-Glc-(1-&gt;3)-alpha-D-Glc-(1-&gt;3)-alpha-D-Man-(1-&gt;2)-alpha-D-Man-(1-&gt;2)-alpha-D-Man-(1-&gt;3)-[alpha-D-Man-(1-&gt;2)-alpha-D-Man-(1-&gt;3)-[alpha-D-Man-(1-&gt;2)-alpha-D-Man-(1-&gt;6)]-alpha-D-Man-(1-&gt;6)]-beta-D-Man-(1-&gt;4)-beta-D-GlcNAc-(1-&gt;4)-alpha-D-GlcNAc-diphospho-di-trans,poly-cis-dolichol + a di-trans,poly-cis-dolichyl beta-D-glucosyl phosphate = a alpha-D-Glc-(1-&gt;2)-alpha-D-Glc-(1-&gt;3)-alpha-D-Glc-(1-&gt;3)-alpha-D-Man-(1-&gt;2)-alpha-D-Man-(1-&gt;2)-alpha-D-Man-(1-&gt;3)-[alpha-D-Man-(1-&gt;2)-alpha-D-Man-(1-&gt;3)-[alpha-D-Man-(1-&gt;2)-alpha-D-Man-(1-&gt;6)]-alpha-D-Man-(1-&gt;6)]-beta-D-Man-(1-&gt;4)-beta-D-GlcNAc-(1-&gt;4)-alpha-D-GlcNAc-diphospho-di-trans,poly-cis-dolichol + a di-trans,poly-cis-dolichyl phosphate + H(+)</text>
        <dbReference type="Rhea" id="RHEA:29543"/>
        <dbReference type="Rhea" id="RHEA-COMP:19498"/>
        <dbReference type="Rhea" id="RHEA-COMP:19502"/>
        <dbReference type="Rhea" id="RHEA-COMP:19512"/>
        <dbReference type="Rhea" id="RHEA-COMP:19522"/>
        <dbReference type="ChEBI" id="CHEBI:15378"/>
        <dbReference type="ChEBI" id="CHEBI:57525"/>
        <dbReference type="ChEBI" id="CHEBI:57683"/>
        <dbReference type="ChEBI" id="CHEBI:132522"/>
        <dbReference type="ChEBI" id="CHEBI:132523"/>
        <dbReference type="EC" id="2.4.1.256"/>
    </reaction>
    <physiologicalReaction direction="left-to-right" evidence="13">
        <dbReference type="Rhea" id="RHEA:29544"/>
    </physiologicalReaction>
</comment>
<dbReference type="Proteomes" id="UP000271974">
    <property type="component" value="Unassembled WGS sequence"/>
</dbReference>
<reference evidence="15 16" key="1">
    <citation type="submission" date="2019-01" db="EMBL/GenBank/DDBJ databases">
        <title>A draft genome assembly of the solar-powered sea slug Elysia chlorotica.</title>
        <authorList>
            <person name="Cai H."/>
            <person name="Li Q."/>
            <person name="Fang X."/>
            <person name="Li J."/>
            <person name="Curtis N.E."/>
            <person name="Altenburger A."/>
            <person name="Shibata T."/>
            <person name="Feng M."/>
            <person name="Maeda T."/>
            <person name="Schwartz J.A."/>
            <person name="Shigenobu S."/>
            <person name="Lundholm N."/>
            <person name="Nishiyama T."/>
            <person name="Yang H."/>
            <person name="Hasebe M."/>
            <person name="Li S."/>
            <person name="Pierce S.K."/>
            <person name="Wang J."/>
        </authorList>
    </citation>
    <scope>NUCLEOTIDE SEQUENCE [LARGE SCALE GENOMIC DNA]</scope>
    <source>
        <strain evidence="15">EC2010</strain>
        <tissue evidence="15">Whole organism of an adult</tissue>
    </source>
</reference>
<keyword evidence="9" id="KW-0256">Endoplasmic reticulum</keyword>
<evidence type="ECO:0000256" key="10">
    <source>
        <dbReference type="ARBA" id="ARBA00022989"/>
    </source>
</evidence>
<feature type="transmembrane region" description="Helical" evidence="14">
    <location>
        <begin position="155"/>
        <end position="183"/>
    </location>
</feature>
<dbReference type="Pfam" id="PF04922">
    <property type="entry name" value="DIE2_ALG10"/>
    <property type="match status" value="1"/>
</dbReference>
<keyword evidence="11 14" id="KW-0472">Membrane</keyword>
<evidence type="ECO:0000256" key="3">
    <source>
        <dbReference type="ARBA" id="ARBA00010600"/>
    </source>
</evidence>
<feature type="transmembrane region" description="Helical" evidence="14">
    <location>
        <begin position="130"/>
        <end position="149"/>
    </location>
</feature>
<keyword evidence="7" id="KW-0808">Transferase</keyword>
<evidence type="ECO:0000256" key="13">
    <source>
        <dbReference type="ARBA" id="ARBA00048064"/>
    </source>
</evidence>
<name>A0A3S0ZBF9_ELYCH</name>
<comment type="pathway">
    <text evidence="2">Protein modification; protein glycosylation.</text>
</comment>
<dbReference type="OrthoDB" id="4769at2759"/>
<evidence type="ECO:0000256" key="14">
    <source>
        <dbReference type="PIRNR" id="PIRNR028810"/>
    </source>
</evidence>
<keyword evidence="10 14" id="KW-1133">Transmembrane helix</keyword>
<dbReference type="PIRSF" id="PIRSF028810">
    <property type="entry name" value="Alpha1_2_glucosyltferase_Alg10"/>
    <property type="match status" value="1"/>
</dbReference>
<feature type="transmembrane region" description="Helical" evidence="14">
    <location>
        <begin position="90"/>
        <end position="110"/>
    </location>
</feature>
<sequence length="470" mass="54894">MNKMLALTCGFVFVLFLSTSILLYINNVQNEPYMDEIFHIPQAKQYCAYNFSSWDPMITTLPGLYLSAISLLQPLASLQAVSLVDTCTIFNLRLINVVFASGNFILLFLLDSKLNGNQKEQRKGKSHNILHALVLVLFPVLYFFTWMFYTDHGSAFFTLLMYLCCLNGKHGMASLSGIAAILFRQTNVIWLVFCTGLAKAQVLEEQLALDKKVRGNINNMKDTEVIKLVFKTTFSSVSRTMSILTAILKRTFWYLCIILGFVVFVFVNKGIVVGDRSHHEASYNFPQLFYFLLVSFAFSFVHLIHPKNVKRFLIFIVKNSLMVLAFTIVAWYLIRKFTYEHIYLLSDNRHYTFYFWARIFKRHEMARYALIPVYLYSLYQFYSSTLQRGLLWRICYVVCVFASLVPHSLLEFRYFIIPFYVLRLNMSPPCTKLLVVELLIYVLINAATIFMFVERPFYWPDVKTAQRFMW</sequence>
<feature type="transmembrane region" description="Helical" evidence="14">
    <location>
        <begin position="312"/>
        <end position="334"/>
    </location>
</feature>
<evidence type="ECO:0000256" key="6">
    <source>
        <dbReference type="ARBA" id="ARBA00022676"/>
    </source>
</evidence>
<dbReference type="GO" id="GO:0006488">
    <property type="term" value="P:dolichol-linked oligosaccharide biosynthetic process"/>
    <property type="evidence" value="ECO:0007669"/>
    <property type="project" value="UniProtKB-UniRule"/>
</dbReference>
<accession>A0A3S0ZBF9</accession>